<feature type="region of interest" description="Disordered" evidence="1">
    <location>
        <begin position="1"/>
        <end position="26"/>
    </location>
</feature>
<evidence type="ECO:0000313" key="3">
    <source>
        <dbReference type="Proteomes" id="UP001295684"/>
    </source>
</evidence>
<evidence type="ECO:0000313" key="2">
    <source>
        <dbReference type="EMBL" id="CAI2372262.1"/>
    </source>
</evidence>
<feature type="compositionally biased region" description="Basic and acidic residues" evidence="1">
    <location>
        <begin position="8"/>
        <end position="17"/>
    </location>
</feature>
<name>A0AAD1US35_EUPCR</name>
<reference evidence="2" key="1">
    <citation type="submission" date="2023-07" db="EMBL/GenBank/DDBJ databases">
        <authorList>
            <consortium name="AG Swart"/>
            <person name="Singh M."/>
            <person name="Singh A."/>
            <person name="Seah K."/>
            <person name="Emmerich C."/>
        </authorList>
    </citation>
    <scope>NUCLEOTIDE SEQUENCE</scope>
    <source>
        <strain evidence="2">DP1</strain>
    </source>
</reference>
<evidence type="ECO:0000256" key="1">
    <source>
        <dbReference type="SAM" id="MobiDB-lite"/>
    </source>
</evidence>
<feature type="region of interest" description="Disordered" evidence="1">
    <location>
        <begin position="60"/>
        <end position="86"/>
    </location>
</feature>
<dbReference type="EMBL" id="CAMPGE010013534">
    <property type="protein sequence ID" value="CAI2372262.1"/>
    <property type="molecule type" value="Genomic_DNA"/>
</dbReference>
<dbReference type="Proteomes" id="UP001295684">
    <property type="component" value="Unassembled WGS sequence"/>
</dbReference>
<feature type="compositionally biased region" description="Polar residues" evidence="1">
    <location>
        <begin position="76"/>
        <end position="86"/>
    </location>
</feature>
<dbReference type="AlphaFoldDB" id="A0AAD1US35"/>
<protein>
    <submittedName>
        <fullName evidence="2">Uncharacterized protein</fullName>
    </submittedName>
</protein>
<keyword evidence="3" id="KW-1185">Reference proteome</keyword>
<comment type="caution">
    <text evidence="2">The sequence shown here is derived from an EMBL/GenBank/DDBJ whole genome shotgun (WGS) entry which is preliminary data.</text>
</comment>
<proteinExistence type="predicted"/>
<sequence length="276" mass="32424">MPRHHLNRTLEDLRESPYSKPQKPSLRLDLSRLSHNTRPAYKPLSSLKLQLNPYRFVLPPKQSRLSTKEEGKELSQGGQTRSNLLNSAKIHSSLTNSSLLKKTEASIFNWIKHRNNVSLKKSNHSLPKAKKSDDIVIREQYHMKPMPRFKLSKPLVPVKNQINPNNGTRKCRYMVDFYKQKKEPQKPIFLGTRNQTRVQIDIQKKVKRNIDQQLLQFLNKRKDPINQQVYKIDNDTSNEYHKGFIFDHETFKNGVESRNTNEIGPVRHTKSQKIKW</sequence>
<organism evidence="2 3">
    <name type="scientific">Euplotes crassus</name>
    <dbReference type="NCBI Taxonomy" id="5936"/>
    <lineage>
        <taxon>Eukaryota</taxon>
        <taxon>Sar</taxon>
        <taxon>Alveolata</taxon>
        <taxon>Ciliophora</taxon>
        <taxon>Intramacronucleata</taxon>
        <taxon>Spirotrichea</taxon>
        <taxon>Hypotrichia</taxon>
        <taxon>Euplotida</taxon>
        <taxon>Euplotidae</taxon>
        <taxon>Moneuplotes</taxon>
    </lineage>
</organism>
<accession>A0AAD1US35</accession>
<gene>
    <name evidence="2" type="ORF">ECRASSUSDP1_LOCUS13590</name>
</gene>